<reference evidence="9" key="1">
    <citation type="submission" date="2015-06" db="EMBL/GenBank/DDBJ databases">
        <authorList>
            <person name="Lim Y.L."/>
            <person name="Ee R."/>
            <person name="Yong D."/>
            <person name="How K.Y."/>
            <person name="Yin W.F."/>
            <person name="Chan K.G."/>
        </authorList>
    </citation>
    <scope>NUCLEOTIDE SEQUENCE [LARGE SCALE GENOMIC DNA]</scope>
    <source>
        <strain evidence="9">DSM 25325</strain>
    </source>
</reference>
<dbReference type="PATRIC" id="fig|445709.3.peg.3628"/>
<comment type="subcellular location">
    <subcellularLocation>
        <location evidence="1">Membrane</location>
        <topology evidence="1">Multi-pass membrane protein</topology>
    </subcellularLocation>
</comment>
<keyword evidence="9" id="KW-1185">Reference proteome</keyword>
<evidence type="ECO:0000313" key="8">
    <source>
        <dbReference type="EMBL" id="AKJ69683.1"/>
    </source>
</evidence>
<dbReference type="KEGG" id="ptx:ABW99_17170"/>
<evidence type="ECO:0000256" key="2">
    <source>
        <dbReference type="ARBA" id="ARBA00022448"/>
    </source>
</evidence>
<dbReference type="PANTHER" id="PTHR43568">
    <property type="entry name" value="P PROTEIN"/>
    <property type="match status" value="1"/>
</dbReference>
<dbReference type="GO" id="GO:0016020">
    <property type="term" value="C:membrane"/>
    <property type="evidence" value="ECO:0007669"/>
    <property type="project" value="UniProtKB-SubCell"/>
</dbReference>
<feature type="transmembrane region" description="Helical" evidence="6">
    <location>
        <begin position="213"/>
        <end position="230"/>
    </location>
</feature>
<feature type="transmembrane region" description="Helical" evidence="6">
    <location>
        <begin position="115"/>
        <end position="131"/>
    </location>
</feature>
<feature type="transmembrane region" description="Helical" evidence="6">
    <location>
        <begin position="362"/>
        <end position="384"/>
    </location>
</feature>
<organism evidence="8 9">
    <name type="scientific">Pandoraea thiooxydans</name>
    <dbReference type="NCBI Taxonomy" id="445709"/>
    <lineage>
        <taxon>Bacteria</taxon>
        <taxon>Pseudomonadati</taxon>
        <taxon>Pseudomonadota</taxon>
        <taxon>Betaproteobacteria</taxon>
        <taxon>Burkholderiales</taxon>
        <taxon>Burkholderiaceae</taxon>
        <taxon>Pandoraea</taxon>
    </lineage>
</organism>
<protein>
    <submittedName>
        <fullName evidence="8">Citrate transporter</fullName>
    </submittedName>
</protein>
<feature type="transmembrane region" description="Helical" evidence="6">
    <location>
        <begin position="94"/>
        <end position="109"/>
    </location>
</feature>
<evidence type="ECO:0000256" key="4">
    <source>
        <dbReference type="ARBA" id="ARBA00022989"/>
    </source>
</evidence>
<name>A0A0G3ERH4_9BURK</name>
<feature type="transmembrane region" description="Helical" evidence="6">
    <location>
        <begin position="138"/>
        <end position="156"/>
    </location>
</feature>
<evidence type="ECO:0000313" key="9">
    <source>
        <dbReference type="Proteomes" id="UP000036700"/>
    </source>
</evidence>
<keyword evidence="2" id="KW-0813">Transport</keyword>
<evidence type="ECO:0000256" key="5">
    <source>
        <dbReference type="ARBA" id="ARBA00023136"/>
    </source>
</evidence>
<evidence type="ECO:0000256" key="3">
    <source>
        <dbReference type="ARBA" id="ARBA00022692"/>
    </source>
</evidence>
<feature type="transmembrane region" description="Helical" evidence="6">
    <location>
        <begin position="168"/>
        <end position="192"/>
    </location>
</feature>
<sequence>MRGQAVTASCRVAATLLRRPWIVLRRDPVLAVLLLALAVLQLGWPRPWASLPGLVDWQTILTLTGLLWLTKAVELSGFLDWLAQRLVRRLRNERMLALLMVGFAAGLATLLTNDVALFVVVPLALSLTRIAPLRIERLIVFLALAVNAGSALTPLGNPQNLFLWQASGVSFALFVAWMAPLAAGLMLLLLALTAWAFDARPLQLSERGARHDVAWRHFALLAALFAAFIVLTDHHLVIWACSLAGAGCLALQRRALRSIDWLLLLIFVLMFVVLRLLAGLPQVHAQLGRIDLSVASHVYWSAALVSQVISNVPAAILLAEYSHQWRVLAYGVSVGGFGFAVGSLANLIALRMAGTARIWWKFHIVSIPFFIATTLIGLGVLRFVG</sequence>
<feature type="transmembrane region" description="Helical" evidence="6">
    <location>
        <begin position="28"/>
        <end position="45"/>
    </location>
</feature>
<gene>
    <name evidence="8" type="ORF">ABW99_17170</name>
</gene>
<dbReference type="GO" id="GO:0055085">
    <property type="term" value="P:transmembrane transport"/>
    <property type="evidence" value="ECO:0007669"/>
    <property type="project" value="InterPro"/>
</dbReference>
<keyword evidence="5 6" id="KW-0472">Membrane</keyword>
<keyword evidence="3 6" id="KW-0812">Transmembrane</keyword>
<accession>A0A0G3ERH4</accession>
<dbReference type="AlphaFoldDB" id="A0A0G3ERH4"/>
<proteinExistence type="predicted"/>
<evidence type="ECO:0000259" key="7">
    <source>
        <dbReference type="Pfam" id="PF03600"/>
    </source>
</evidence>
<feature type="domain" description="Citrate transporter-like" evidence="7">
    <location>
        <begin position="25"/>
        <end position="319"/>
    </location>
</feature>
<dbReference type="RefSeq" id="WP_047215592.1">
    <property type="nucleotide sequence ID" value="NZ_CP011568.3"/>
</dbReference>
<keyword evidence="4 6" id="KW-1133">Transmembrane helix</keyword>
<evidence type="ECO:0000256" key="1">
    <source>
        <dbReference type="ARBA" id="ARBA00004141"/>
    </source>
</evidence>
<dbReference type="Proteomes" id="UP000036700">
    <property type="component" value="Chromosome"/>
</dbReference>
<feature type="transmembrane region" description="Helical" evidence="6">
    <location>
        <begin position="327"/>
        <end position="350"/>
    </location>
</feature>
<evidence type="ECO:0000256" key="6">
    <source>
        <dbReference type="SAM" id="Phobius"/>
    </source>
</evidence>
<dbReference type="InterPro" id="IPR004680">
    <property type="entry name" value="Cit_transptr-like_dom"/>
</dbReference>
<dbReference type="STRING" id="445709.ABW99_17170"/>
<dbReference type="InterPro" id="IPR051475">
    <property type="entry name" value="Diverse_Ion_Transporter"/>
</dbReference>
<feature type="transmembrane region" description="Helical" evidence="6">
    <location>
        <begin position="259"/>
        <end position="278"/>
    </location>
</feature>
<dbReference type="PANTHER" id="PTHR43568:SF1">
    <property type="entry name" value="P PROTEIN"/>
    <property type="match status" value="1"/>
</dbReference>
<dbReference type="OrthoDB" id="3177666at2"/>
<feature type="transmembrane region" description="Helical" evidence="6">
    <location>
        <begin position="298"/>
        <end position="318"/>
    </location>
</feature>
<feature type="transmembrane region" description="Helical" evidence="6">
    <location>
        <begin position="57"/>
        <end position="82"/>
    </location>
</feature>
<dbReference type="Pfam" id="PF03600">
    <property type="entry name" value="CitMHS"/>
    <property type="match status" value="1"/>
</dbReference>
<dbReference type="EMBL" id="CP011568">
    <property type="protein sequence ID" value="AKJ69683.1"/>
    <property type="molecule type" value="Genomic_DNA"/>
</dbReference>